<dbReference type="EnsemblPlants" id="Pp3c6_21970V3.1">
    <property type="protein sequence ID" value="PAC:32978686.CDS.1"/>
    <property type="gene ID" value="Pp3c6_21970"/>
</dbReference>
<evidence type="ECO:0000313" key="1">
    <source>
        <dbReference type="EMBL" id="PNR52938.1"/>
    </source>
</evidence>
<gene>
    <name evidence="1" type="ORF">PHYPA_009313</name>
</gene>
<dbReference type="InParanoid" id="A0A2K1KGN8"/>
<name>A0A2K1KGN8_PHYPA</name>
<evidence type="ECO:0000313" key="2">
    <source>
        <dbReference type="EnsemblPlants" id="PAC:32978686.CDS.1"/>
    </source>
</evidence>
<reference evidence="1 3" key="1">
    <citation type="journal article" date="2008" name="Science">
        <title>The Physcomitrella genome reveals evolutionary insights into the conquest of land by plants.</title>
        <authorList>
            <person name="Rensing S."/>
            <person name="Lang D."/>
            <person name="Zimmer A."/>
            <person name="Terry A."/>
            <person name="Salamov A."/>
            <person name="Shapiro H."/>
            <person name="Nishiyama T."/>
            <person name="Perroud P.-F."/>
            <person name="Lindquist E."/>
            <person name="Kamisugi Y."/>
            <person name="Tanahashi T."/>
            <person name="Sakakibara K."/>
            <person name="Fujita T."/>
            <person name="Oishi K."/>
            <person name="Shin-I T."/>
            <person name="Kuroki Y."/>
            <person name="Toyoda A."/>
            <person name="Suzuki Y."/>
            <person name="Hashimoto A."/>
            <person name="Yamaguchi K."/>
            <person name="Sugano A."/>
            <person name="Kohara Y."/>
            <person name="Fujiyama A."/>
            <person name="Anterola A."/>
            <person name="Aoki S."/>
            <person name="Ashton N."/>
            <person name="Barbazuk W.B."/>
            <person name="Barker E."/>
            <person name="Bennetzen J."/>
            <person name="Bezanilla M."/>
            <person name="Blankenship R."/>
            <person name="Cho S.H."/>
            <person name="Dutcher S."/>
            <person name="Estelle M."/>
            <person name="Fawcett J.A."/>
            <person name="Gundlach H."/>
            <person name="Hanada K."/>
            <person name="Heyl A."/>
            <person name="Hicks K.A."/>
            <person name="Hugh J."/>
            <person name="Lohr M."/>
            <person name="Mayer K."/>
            <person name="Melkozernov A."/>
            <person name="Murata T."/>
            <person name="Nelson D."/>
            <person name="Pils B."/>
            <person name="Prigge M."/>
            <person name="Reiss B."/>
            <person name="Renner T."/>
            <person name="Rombauts S."/>
            <person name="Rushton P."/>
            <person name="Sanderfoot A."/>
            <person name="Schween G."/>
            <person name="Shiu S.-H."/>
            <person name="Stueber K."/>
            <person name="Theodoulou F.L."/>
            <person name="Tu H."/>
            <person name="Van de Peer Y."/>
            <person name="Verrier P.J."/>
            <person name="Waters E."/>
            <person name="Wood A."/>
            <person name="Yang L."/>
            <person name="Cove D."/>
            <person name="Cuming A."/>
            <person name="Hasebe M."/>
            <person name="Lucas S."/>
            <person name="Mishler D.B."/>
            <person name="Reski R."/>
            <person name="Grigoriev I."/>
            <person name="Quatrano R.S."/>
            <person name="Boore J.L."/>
        </authorList>
    </citation>
    <scope>NUCLEOTIDE SEQUENCE [LARGE SCALE GENOMIC DNA]</scope>
    <source>
        <strain evidence="2 3">cv. Gransden 2004</strain>
    </source>
</reference>
<organism evidence="1">
    <name type="scientific">Physcomitrium patens</name>
    <name type="common">Spreading-leaved earth moss</name>
    <name type="synonym">Physcomitrella patens</name>
    <dbReference type="NCBI Taxonomy" id="3218"/>
    <lineage>
        <taxon>Eukaryota</taxon>
        <taxon>Viridiplantae</taxon>
        <taxon>Streptophyta</taxon>
        <taxon>Embryophyta</taxon>
        <taxon>Bryophyta</taxon>
        <taxon>Bryophytina</taxon>
        <taxon>Bryopsida</taxon>
        <taxon>Funariidae</taxon>
        <taxon>Funariales</taxon>
        <taxon>Funariaceae</taxon>
        <taxon>Physcomitrium</taxon>
    </lineage>
</organism>
<evidence type="ECO:0000313" key="3">
    <source>
        <dbReference type="Proteomes" id="UP000006727"/>
    </source>
</evidence>
<dbReference type="Gramene" id="Pp3c6_21970V3.1">
    <property type="protein sequence ID" value="PAC:32978686.CDS.1"/>
    <property type="gene ID" value="Pp3c6_21970"/>
</dbReference>
<protein>
    <submittedName>
        <fullName evidence="1 2">Uncharacterized protein</fullName>
    </submittedName>
</protein>
<proteinExistence type="predicted"/>
<reference evidence="2" key="3">
    <citation type="submission" date="2020-12" db="UniProtKB">
        <authorList>
            <consortium name="EnsemblPlants"/>
        </authorList>
    </citation>
    <scope>IDENTIFICATION</scope>
</reference>
<keyword evidence="3" id="KW-1185">Reference proteome</keyword>
<reference evidence="1 3" key="2">
    <citation type="journal article" date="2018" name="Plant J.">
        <title>The Physcomitrella patens chromosome-scale assembly reveals moss genome structure and evolution.</title>
        <authorList>
            <person name="Lang D."/>
            <person name="Ullrich K.K."/>
            <person name="Murat F."/>
            <person name="Fuchs J."/>
            <person name="Jenkins J."/>
            <person name="Haas F.B."/>
            <person name="Piednoel M."/>
            <person name="Gundlach H."/>
            <person name="Van Bel M."/>
            <person name="Meyberg R."/>
            <person name="Vives C."/>
            <person name="Morata J."/>
            <person name="Symeonidi A."/>
            <person name="Hiss M."/>
            <person name="Muchero W."/>
            <person name="Kamisugi Y."/>
            <person name="Saleh O."/>
            <person name="Blanc G."/>
            <person name="Decker E.L."/>
            <person name="van Gessel N."/>
            <person name="Grimwood J."/>
            <person name="Hayes R.D."/>
            <person name="Graham S.W."/>
            <person name="Gunter L.E."/>
            <person name="McDaniel S.F."/>
            <person name="Hoernstein S.N.W."/>
            <person name="Larsson A."/>
            <person name="Li F.W."/>
            <person name="Perroud P.F."/>
            <person name="Phillips J."/>
            <person name="Ranjan P."/>
            <person name="Rokshar D.S."/>
            <person name="Rothfels C.J."/>
            <person name="Schneider L."/>
            <person name="Shu S."/>
            <person name="Stevenson D.W."/>
            <person name="Thummler F."/>
            <person name="Tillich M."/>
            <person name="Villarreal Aguilar J.C."/>
            <person name="Widiez T."/>
            <person name="Wong G.K."/>
            <person name="Wymore A."/>
            <person name="Zhang Y."/>
            <person name="Zimmer A.D."/>
            <person name="Quatrano R.S."/>
            <person name="Mayer K.F.X."/>
            <person name="Goodstein D."/>
            <person name="Casacuberta J.M."/>
            <person name="Vandepoele K."/>
            <person name="Reski R."/>
            <person name="Cuming A.C."/>
            <person name="Tuskan G.A."/>
            <person name="Maumus F."/>
            <person name="Salse J."/>
            <person name="Schmutz J."/>
            <person name="Rensing S.A."/>
        </authorList>
    </citation>
    <scope>NUCLEOTIDE SEQUENCE [LARGE SCALE GENOMIC DNA]</scope>
    <source>
        <strain evidence="2 3">cv. Gransden 2004</strain>
    </source>
</reference>
<dbReference type="Proteomes" id="UP000006727">
    <property type="component" value="Chromosome 6"/>
</dbReference>
<dbReference type="AlphaFoldDB" id="A0A2K1KGN8"/>
<dbReference type="EMBL" id="ABEU02000006">
    <property type="protein sequence ID" value="PNR52938.1"/>
    <property type="molecule type" value="Genomic_DNA"/>
</dbReference>
<sequence length="122" mass="13531">MKNWVGWIVCPGGVSTGKMDCIRRLKINPVARLAISQGMMLIRLTCSLICVRGSPQTARTRRARLGQCVCLSMGLLLGRYFFVSYWSCPPISHFLLPRASFADSKSADLELSVQIPPKKSQS</sequence>
<accession>A0A2K1KGN8</accession>